<organism evidence="1 2">
    <name type="scientific">Pseudooceanicola marinus</name>
    <dbReference type="NCBI Taxonomy" id="396013"/>
    <lineage>
        <taxon>Bacteria</taxon>
        <taxon>Pseudomonadati</taxon>
        <taxon>Pseudomonadota</taxon>
        <taxon>Alphaproteobacteria</taxon>
        <taxon>Rhodobacterales</taxon>
        <taxon>Paracoccaceae</taxon>
        <taxon>Pseudooceanicola</taxon>
    </lineage>
</organism>
<dbReference type="OrthoDB" id="7849239at2"/>
<accession>A0A1X6ZBH4</accession>
<evidence type="ECO:0000313" key="2">
    <source>
        <dbReference type="Proteomes" id="UP000193963"/>
    </source>
</evidence>
<dbReference type="RefSeq" id="WP_085888216.1">
    <property type="nucleotide sequence ID" value="NZ_FWFN01000004.1"/>
</dbReference>
<protein>
    <submittedName>
        <fullName evidence="1">Uncharacterized protein</fullName>
    </submittedName>
</protein>
<sequence length="135" mass="15523">MALNIEEEIDARLHAIEAEPYASAAVTDIRREILLVQDMIHTTGAEAAPALRGLSQIEVTGIASPSSRVTRGILRFRAPEDLKPPYYKEEDKTIRLWLDQAHLDHVLYQLQHRKRWLWIGIWPDGFTYADLHSRP</sequence>
<keyword evidence="2" id="KW-1185">Reference proteome</keyword>
<dbReference type="Proteomes" id="UP000193963">
    <property type="component" value="Unassembled WGS sequence"/>
</dbReference>
<name>A0A1X6ZBH4_9RHOB</name>
<gene>
    <name evidence="1" type="ORF">PSM7751_02149</name>
</gene>
<proteinExistence type="predicted"/>
<reference evidence="1 2" key="1">
    <citation type="submission" date="2017-03" db="EMBL/GenBank/DDBJ databases">
        <authorList>
            <person name="Afonso C.L."/>
            <person name="Miller P.J."/>
            <person name="Scott M.A."/>
            <person name="Spackman E."/>
            <person name="Goraichik I."/>
            <person name="Dimitrov K.M."/>
            <person name="Suarez D.L."/>
            <person name="Swayne D.E."/>
        </authorList>
    </citation>
    <scope>NUCLEOTIDE SEQUENCE [LARGE SCALE GENOMIC DNA]</scope>
    <source>
        <strain evidence="1 2">CECT 7751</strain>
    </source>
</reference>
<dbReference type="AlphaFoldDB" id="A0A1X6ZBH4"/>
<dbReference type="EMBL" id="FWFN01000004">
    <property type="protein sequence ID" value="SLN46328.1"/>
    <property type="molecule type" value="Genomic_DNA"/>
</dbReference>
<evidence type="ECO:0000313" key="1">
    <source>
        <dbReference type="EMBL" id="SLN46328.1"/>
    </source>
</evidence>